<dbReference type="InterPro" id="IPR026464">
    <property type="entry name" value="NosD_copper_fam"/>
</dbReference>
<keyword evidence="3" id="KW-1185">Reference proteome</keyword>
<feature type="domain" description="Periplasmic copper-binding protein NosD beta helix" evidence="1">
    <location>
        <begin position="156"/>
        <end position="341"/>
    </location>
</feature>
<name>A0A1T4MAB8_9BACT</name>
<dbReference type="OrthoDB" id="9767990at2"/>
<protein>
    <submittedName>
        <fullName evidence="2">Nitrous oxidase accessory protein</fullName>
    </submittedName>
</protein>
<proteinExistence type="predicted"/>
<organism evidence="2 3">
    <name type="scientific">Chitinophaga eiseniae</name>
    <dbReference type="NCBI Taxonomy" id="634771"/>
    <lineage>
        <taxon>Bacteria</taxon>
        <taxon>Pseudomonadati</taxon>
        <taxon>Bacteroidota</taxon>
        <taxon>Chitinophagia</taxon>
        <taxon>Chitinophagales</taxon>
        <taxon>Chitinophagaceae</taxon>
        <taxon>Chitinophaga</taxon>
    </lineage>
</organism>
<evidence type="ECO:0000313" key="3">
    <source>
        <dbReference type="Proteomes" id="UP000190367"/>
    </source>
</evidence>
<feature type="domain" description="Periplasmic copper-binding protein NosD beta helix" evidence="1">
    <location>
        <begin position="81"/>
        <end position="150"/>
    </location>
</feature>
<dbReference type="EMBL" id="FUWZ01000001">
    <property type="protein sequence ID" value="SJZ63821.1"/>
    <property type="molecule type" value="Genomic_DNA"/>
</dbReference>
<dbReference type="InterPro" id="IPR022441">
    <property type="entry name" value="Para_beta_helix_rpt-2"/>
</dbReference>
<dbReference type="Pfam" id="PF05048">
    <property type="entry name" value="NosD"/>
    <property type="match status" value="2"/>
</dbReference>
<dbReference type="STRING" id="634771.SAMN04488128_1011013"/>
<dbReference type="AlphaFoldDB" id="A0A1T4MAB8"/>
<dbReference type="InterPro" id="IPR011050">
    <property type="entry name" value="Pectin_lyase_fold/virulence"/>
</dbReference>
<dbReference type="InterPro" id="IPR012334">
    <property type="entry name" value="Pectin_lyas_fold"/>
</dbReference>
<dbReference type="InterPro" id="IPR007742">
    <property type="entry name" value="NosD_dom"/>
</dbReference>
<dbReference type="RefSeq" id="WP_078667640.1">
    <property type="nucleotide sequence ID" value="NZ_FUWZ01000001.1"/>
</dbReference>
<sequence>MKHAWILSWLLLVTGSVLATTIVVKPGPDALRKAISSARPGDTLAVQPGLYREHSLQVDQRLTILGNGMPVIDAEYKYPGFLITADSVTIQGLQIQHTGRSSISDIAGVRVSNAGYVTLRNNKVLDCTYGIYLQNAQHCQVEGNTVHSGIKNEINGGNGIHAWKCDALQISSNNISGHRDGIYFEFVTNSGIENNLSSTNQRYGLHFMFSHHDTYTKNIFRENGAGVAVMYTREVTMTDNTFIQNWGDASYGLLLKEITDSHITHNRFIKNTIAIHMEGTTRVSVQRNLFQDNGWALRVMASSSGSQFTGNNFIGNSFDVATNGTLMLNEFHRNYWDKYDGYDLNRDQVGDVPHYPVSVYAVISEKIPSAMILYRSFLTSIMEQVEKVMPSIIPDQLKDDQPFMKKLEL</sequence>
<accession>A0A1T4MAB8</accession>
<reference evidence="3" key="1">
    <citation type="submission" date="2017-02" db="EMBL/GenBank/DDBJ databases">
        <authorList>
            <person name="Varghese N."/>
            <person name="Submissions S."/>
        </authorList>
    </citation>
    <scope>NUCLEOTIDE SEQUENCE [LARGE SCALE GENOMIC DNA]</scope>
    <source>
        <strain evidence="3">DSM 22224</strain>
    </source>
</reference>
<dbReference type="NCBIfam" id="TIGR04247">
    <property type="entry name" value="NosD_copper_fam"/>
    <property type="match status" value="1"/>
</dbReference>
<gene>
    <name evidence="2" type="ORF">SAMN04488128_1011013</name>
</gene>
<dbReference type="Gene3D" id="2.160.20.10">
    <property type="entry name" value="Single-stranded right-handed beta-helix, Pectin lyase-like"/>
    <property type="match status" value="1"/>
</dbReference>
<evidence type="ECO:0000259" key="1">
    <source>
        <dbReference type="Pfam" id="PF05048"/>
    </source>
</evidence>
<dbReference type="NCBIfam" id="TIGR03804">
    <property type="entry name" value="para_beta_helix"/>
    <property type="match status" value="1"/>
</dbReference>
<evidence type="ECO:0000313" key="2">
    <source>
        <dbReference type="EMBL" id="SJZ63821.1"/>
    </source>
</evidence>
<dbReference type="SUPFAM" id="SSF51126">
    <property type="entry name" value="Pectin lyase-like"/>
    <property type="match status" value="1"/>
</dbReference>
<dbReference type="SMART" id="SM00710">
    <property type="entry name" value="PbH1"/>
    <property type="match status" value="10"/>
</dbReference>
<dbReference type="InterPro" id="IPR006626">
    <property type="entry name" value="PbH1"/>
</dbReference>
<dbReference type="Proteomes" id="UP000190367">
    <property type="component" value="Unassembled WGS sequence"/>
</dbReference>